<keyword evidence="1" id="KW-1133">Transmembrane helix</keyword>
<proteinExistence type="predicted"/>
<feature type="transmembrane region" description="Helical" evidence="1">
    <location>
        <begin position="54"/>
        <end position="73"/>
    </location>
</feature>
<protein>
    <submittedName>
        <fullName evidence="2">Uncharacterized protein</fullName>
    </submittedName>
</protein>
<evidence type="ECO:0000256" key="1">
    <source>
        <dbReference type="SAM" id="Phobius"/>
    </source>
</evidence>
<name>A0A0A9G1B8_ARUDO</name>
<reference evidence="2" key="1">
    <citation type="submission" date="2014-09" db="EMBL/GenBank/DDBJ databases">
        <authorList>
            <person name="Magalhaes I.L.F."/>
            <person name="Oliveira U."/>
            <person name="Santos F.R."/>
            <person name="Vidigal T.H.D.A."/>
            <person name="Brescovit A.D."/>
            <person name="Santos A.J."/>
        </authorList>
    </citation>
    <scope>NUCLEOTIDE SEQUENCE</scope>
    <source>
        <tissue evidence="2">Shoot tissue taken approximately 20 cm above the soil surface</tissue>
    </source>
</reference>
<organism evidence="2">
    <name type="scientific">Arundo donax</name>
    <name type="common">Giant reed</name>
    <name type="synonym">Donax arundinaceus</name>
    <dbReference type="NCBI Taxonomy" id="35708"/>
    <lineage>
        <taxon>Eukaryota</taxon>
        <taxon>Viridiplantae</taxon>
        <taxon>Streptophyta</taxon>
        <taxon>Embryophyta</taxon>
        <taxon>Tracheophyta</taxon>
        <taxon>Spermatophyta</taxon>
        <taxon>Magnoliopsida</taxon>
        <taxon>Liliopsida</taxon>
        <taxon>Poales</taxon>
        <taxon>Poaceae</taxon>
        <taxon>PACMAD clade</taxon>
        <taxon>Arundinoideae</taxon>
        <taxon>Arundineae</taxon>
        <taxon>Arundo</taxon>
    </lineage>
</organism>
<evidence type="ECO:0000313" key="2">
    <source>
        <dbReference type="EMBL" id="JAE17264.1"/>
    </source>
</evidence>
<dbReference type="EMBL" id="GBRH01180632">
    <property type="protein sequence ID" value="JAE17264.1"/>
    <property type="molecule type" value="Transcribed_RNA"/>
</dbReference>
<keyword evidence="1" id="KW-0812">Transmembrane</keyword>
<dbReference type="AlphaFoldDB" id="A0A0A9G1B8"/>
<feature type="transmembrane region" description="Helical" evidence="1">
    <location>
        <begin position="29"/>
        <end position="47"/>
    </location>
</feature>
<accession>A0A0A9G1B8</accession>
<keyword evidence="1" id="KW-0472">Membrane</keyword>
<sequence length="80" mass="9415">MGFTEMPTNNFVESRCVFFYYLHPTKTTITIPYLQMVLLQLMMLCYTQQEIQRSTCYFSVLLVILVMFLGTSVRQLDVTI</sequence>
<reference evidence="2" key="2">
    <citation type="journal article" date="2015" name="Data Brief">
        <title>Shoot transcriptome of the giant reed, Arundo donax.</title>
        <authorList>
            <person name="Barrero R.A."/>
            <person name="Guerrero F.D."/>
            <person name="Moolhuijzen P."/>
            <person name="Goolsby J.A."/>
            <person name="Tidwell J."/>
            <person name="Bellgard S.E."/>
            <person name="Bellgard M.I."/>
        </authorList>
    </citation>
    <scope>NUCLEOTIDE SEQUENCE</scope>
    <source>
        <tissue evidence="2">Shoot tissue taken approximately 20 cm above the soil surface</tissue>
    </source>
</reference>